<accession>A0A0N1MZH3</accession>
<organism evidence="2 3">
    <name type="scientific">Bosea vaviloviae</name>
    <dbReference type="NCBI Taxonomy" id="1526658"/>
    <lineage>
        <taxon>Bacteria</taxon>
        <taxon>Pseudomonadati</taxon>
        <taxon>Pseudomonadota</taxon>
        <taxon>Alphaproteobacteria</taxon>
        <taxon>Hyphomicrobiales</taxon>
        <taxon>Boseaceae</taxon>
        <taxon>Bosea</taxon>
    </lineage>
</organism>
<dbReference type="GO" id="GO:0003677">
    <property type="term" value="F:DNA binding"/>
    <property type="evidence" value="ECO:0007669"/>
    <property type="project" value="InterPro"/>
</dbReference>
<reference evidence="2 3" key="1">
    <citation type="submission" date="2015-07" db="EMBL/GenBank/DDBJ databases">
        <title>Whole genome sequencing of Bosea vaviloviae isolated from cave pool.</title>
        <authorList>
            <person name="Tan N.E.H."/>
            <person name="Lee Y.P."/>
            <person name="Gan H.M."/>
            <person name="Barton H."/>
            <person name="Savka M.A."/>
        </authorList>
    </citation>
    <scope>NUCLEOTIDE SEQUENCE [LARGE SCALE GENOMIC DNA]</scope>
    <source>
        <strain evidence="2 3">SD260</strain>
    </source>
</reference>
<dbReference type="PANTHER" id="PTHR30514:SF18">
    <property type="entry name" value="RPIR-FAMILY TRANSCRIPTIONAL REGULATOR"/>
    <property type="match status" value="1"/>
</dbReference>
<dbReference type="Proteomes" id="UP000037822">
    <property type="component" value="Unassembled WGS sequence"/>
</dbReference>
<evidence type="ECO:0000313" key="2">
    <source>
        <dbReference type="EMBL" id="KPH73688.1"/>
    </source>
</evidence>
<protein>
    <submittedName>
        <fullName evidence="2">RpiR family transcriptional regulator</fullName>
    </submittedName>
</protein>
<dbReference type="InterPro" id="IPR047640">
    <property type="entry name" value="RpiR-like"/>
</dbReference>
<dbReference type="Pfam" id="PF01418">
    <property type="entry name" value="HTH_6"/>
    <property type="match status" value="1"/>
</dbReference>
<dbReference type="Gene3D" id="3.40.50.10490">
    <property type="entry name" value="Glucose-6-phosphate isomerase like protein, domain 1"/>
    <property type="match status" value="1"/>
</dbReference>
<dbReference type="GO" id="GO:0097367">
    <property type="term" value="F:carbohydrate derivative binding"/>
    <property type="evidence" value="ECO:0007669"/>
    <property type="project" value="InterPro"/>
</dbReference>
<dbReference type="EMBL" id="LGSZ01000095">
    <property type="protein sequence ID" value="KPH73688.1"/>
    <property type="molecule type" value="Genomic_DNA"/>
</dbReference>
<evidence type="ECO:0000259" key="1">
    <source>
        <dbReference type="PROSITE" id="PS51071"/>
    </source>
</evidence>
<dbReference type="SUPFAM" id="SSF53697">
    <property type="entry name" value="SIS domain"/>
    <property type="match status" value="1"/>
</dbReference>
<dbReference type="InterPro" id="IPR009057">
    <property type="entry name" value="Homeodomain-like_sf"/>
</dbReference>
<dbReference type="InterPro" id="IPR036388">
    <property type="entry name" value="WH-like_DNA-bd_sf"/>
</dbReference>
<sequence length="292" mass="32290">MPQTLRQRLQSCLANGSKADKALGSYMLAQMPSLPFETAASLAEKVSVSEPTVGRFCRTLGYKSLKDLKASLAEDIGDRPWLISDRLRDFQQRSRAGDDQLARSLELEIAGLVRIYEVVQSEEWKRVARRLATAPAVYVTGFQTERGLAQYLANQLQYLREGVHLVDLAAGNFSELLLSGGEGRCLVIFEARRYSRMAKVLAQQAKAAGIPTTLITDSFCDWGRGLVDEMLVVSTDFNLFWDSTAQMASLGNLLVNAVFIELGPQVEQRLNRIAELYGHFTGHVGDNSGPLD</sequence>
<keyword evidence="3" id="KW-1185">Reference proteome</keyword>
<dbReference type="InterPro" id="IPR001347">
    <property type="entry name" value="SIS_dom"/>
</dbReference>
<dbReference type="RefSeq" id="WP_054212041.1">
    <property type="nucleotide sequence ID" value="NZ_LGSZ01000095.1"/>
</dbReference>
<dbReference type="SUPFAM" id="SSF46689">
    <property type="entry name" value="Homeodomain-like"/>
    <property type="match status" value="1"/>
</dbReference>
<comment type="caution">
    <text evidence="2">The sequence shown here is derived from an EMBL/GenBank/DDBJ whole genome shotgun (WGS) entry which is preliminary data.</text>
</comment>
<name>A0A0N1MZH3_9HYPH</name>
<dbReference type="PANTHER" id="PTHR30514">
    <property type="entry name" value="GLUCOKINASE"/>
    <property type="match status" value="1"/>
</dbReference>
<dbReference type="Gene3D" id="1.10.10.10">
    <property type="entry name" value="Winged helix-like DNA-binding domain superfamily/Winged helix DNA-binding domain"/>
    <property type="match status" value="1"/>
</dbReference>
<dbReference type="GO" id="GO:1901135">
    <property type="term" value="P:carbohydrate derivative metabolic process"/>
    <property type="evidence" value="ECO:0007669"/>
    <property type="project" value="InterPro"/>
</dbReference>
<dbReference type="GO" id="GO:0003700">
    <property type="term" value="F:DNA-binding transcription factor activity"/>
    <property type="evidence" value="ECO:0007669"/>
    <property type="project" value="InterPro"/>
</dbReference>
<dbReference type="InterPro" id="IPR000281">
    <property type="entry name" value="HTH_RpiR"/>
</dbReference>
<feature type="domain" description="HTH rpiR-type" evidence="1">
    <location>
        <begin position="3"/>
        <end position="79"/>
    </location>
</feature>
<dbReference type="OrthoDB" id="8582409at2"/>
<dbReference type="AlphaFoldDB" id="A0A0N1MZH3"/>
<proteinExistence type="predicted"/>
<dbReference type="PROSITE" id="PS51071">
    <property type="entry name" value="HTH_RPIR"/>
    <property type="match status" value="1"/>
</dbReference>
<evidence type="ECO:0000313" key="3">
    <source>
        <dbReference type="Proteomes" id="UP000037822"/>
    </source>
</evidence>
<dbReference type="Pfam" id="PF01380">
    <property type="entry name" value="SIS"/>
    <property type="match status" value="1"/>
</dbReference>
<gene>
    <name evidence="2" type="ORF">AE618_26540</name>
</gene>
<dbReference type="PATRIC" id="fig|1526658.3.peg.4852"/>
<dbReference type="InterPro" id="IPR046348">
    <property type="entry name" value="SIS_dom_sf"/>
</dbReference>